<gene>
    <name evidence="1" type="ORF">GCWU0000282_003189</name>
</gene>
<keyword evidence="2" id="KW-1185">Reference proteome</keyword>
<dbReference type="Proteomes" id="UP000018227">
    <property type="component" value="Unassembled WGS sequence"/>
</dbReference>
<evidence type="ECO:0000313" key="2">
    <source>
        <dbReference type="Proteomes" id="UP000018227"/>
    </source>
</evidence>
<dbReference type="RefSeq" id="WP_023356027.1">
    <property type="nucleotide sequence ID" value="NZ_KI535371.1"/>
</dbReference>
<reference evidence="1 2" key="1">
    <citation type="submission" date="2013-06" db="EMBL/GenBank/DDBJ databases">
        <authorList>
            <person name="Weinstock G."/>
            <person name="Sodergren E."/>
            <person name="Clifton S."/>
            <person name="Fulton L."/>
            <person name="Fulton B."/>
            <person name="Courtney L."/>
            <person name="Fronick C."/>
            <person name="Harrison M."/>
            <person name="Strong C."/>
            <person name="Farmer C."/>
            <person name="Delahaunty K."/>
            <person name="Markovic C."/>
            <person name="Hall O."/>
            <person name="Minx P."/>
            <person name="Tomlinson C."/>
            <person name="Mitreva M."/>
            <person name="Nelson J."/>
            <person name="Hou S."/>
            <person name="Wollam A."/>
            <person name="Pepin K.H."/>
            <person name="Johnson M."/>
            <person name="Bhonagiri V."/>
            <person name="Nash W.E."/>
            <person name="Warren W."/>
            <person name="Chinwalla A."/>
            <person name="Mardis E.R."/>
            <person name="Wilson R.K."/>
        </authorList>
    </citation>
    <scope>NUCLEOTIDE SEQUENCE [LARGE SCALE GENOMIC DNA]</scope>
    <source>
        <strain evidence="1 2">ATCC 51271</strain>
    </source>
</reference>
<sequence>MNEFDKYKILSEGKAFGHRAKIALLLLDSSTAYEELKEEGAQTSVAGSYDCVGGDPAAILERITIELICRNPRDTWYLPDNVKFWDRRFGSLFETKFFCYDDDVETWSKILNKFFIKLQWMPKREDYSSTKSFNNAWGYFAELLAVVKENNHPEFNGYYEIAIKNGMSKAVFERKLKELSEIKQLSGCKA</sequence>
<comment type="caution">
    <text evidence="1">The sequence shown here is derived from an EMBL/GenBank/DDBJ whole genome shotgun (WGS) entry which is preliminary data.</text>
</comment>
<dbReference type="HOGENOM" id="CLU_1432838_0_0_9"/>
<organism evidence="1 2">
    <name type="scientific">Catonella morbi ATCC 51271</name>
    <dbReference type="NCBI Taxonomy" id="592026"/>
    <lineage>
        <taxon>Bacteria</taxon>
        <taxon>Bacillati</taxon>
        <taxon>Bacillota</taxon>
        <taxon>Clostridia</taxon>
        <taxon>Lachnospirales</taxon>
        <taxon>Lachnospiraceae</taxon>
        <taxon>Catonella</taxon>
    </lineage>
</organism>
<dbReference type="EMBL" id="ACIL03000021">
    <property type="protein sequence ID" value="ESL01628.1"/>
    <property type="molecule type" value="Genomic_DNA"/>
</dbReference>
<accession>V2XY27</accession>
<proteinExistence type="predicted"/>
<name>V2XY27_9FIRM</name>
<evidence type="ECO:0000313" key="1">
    <source>
        <dbReference type="EMBL" id="ESL01628.1"/>
    </source>
</evidence>
<dbReference type="eggNOG" id="ENOG502Z945">
    <property type="taxonomic scope" value="Bacteria"/>
</dbReference>
<protein>
    <submittedName>
        <fullName evidence="1">Uncharacterized protein</fullName>
    </submittedName>
</protein>
<dbReference type="STRING" id="592026.GCWU0000282_003189"/>
<dbReference type="OrthoDB" id="358641at2"/>
<dbReference type="AlphaFoldDB" id="V2XY27"/>